<proteinExistence type="predicted"/>
<organism evidence="1">
    <name type="scientific">marine sediment metagenome</name>
    <dbReference type="NCBI Taxonomy" id="412755"/>
    <lineage>
        <taxon>unclassified sequences</taxon>
        <taxon>metagenomes</taxon>
        <taxon>ecological metagenomes</taxon>
    </lineage>
</organism>
<reference evidence="1" key="1">
    <citation type="journal article" date="2015" name="Nature">
        <title>Complex archaea that bridge the gap between prokaryotes and eukaryotes.</title>
        <authorList>
            <person name="Spang A."/>
            <person name="Saw J.H."/>
            <person name="Jorgensen S.L."/>
            <person name="Zaremba-Niedzwiedzka K."/>
            <person name="Martijn J."/>
            <person name="Lind A.E."/>
            <person name="van Eijk R."/>
            <person name="Schleper C."/>
            <person name="Guy L."/>
            <person name="Ettema T.J."/>
        </authorList>
    </citation>
    <scope>NUCLEOTIDE SEQUENCE</scope>
</reference>
<comment type="caution">
    <text evidence="1">The sequence shown here is derived from an EMBL/GenBank/DDBJ whole genome shotgun (WGS) entry which is preliminary data.</text>
</comment>
<feature type="non-terminal residue" evidence="1">
    <location>
        <position position="1"/>
    </location>
</feature>
<evidence type="ECO:0000313" key="1">
    <source>
        <dbReference type="EMBL" id="KKN07686.1"/>
    </source>
</evidence>
<sequence length="54" mass="6277">LKMKVAEDMYEALKVAETRIHNEIRHHPEAGDYRKMLQDELRQVSKALAKAEGK</sequence>
<gene>
    <name evidence="1" type="ORF">LCGC14_1064590</name>
</gene>
<name>A0A0F9Q329_9ZZZZ</name>
<dbReference type="EMBL" id="LAZR01004541">
    <property type="protein sequence ID" value="KKN07686.1"/>
    <property type="molecule type" value="Genomic_DNA"/>
</dbReference>
<dbReference type="AlphaFoldDB" id="A0A0F9Q329"/>
<protein>
    <submittedName>
        <fullName evidence="1">Uncharacterized protein</fullName>
    </submittedName>
</protein>
<accession>A0A0F9Q329</accession>